<keyword evidence="4" id="KW-1185">Reference proteome</keyword>
<dbReference type="InterPro" id="IPR005545">
    <property type="entry name" value="YCII"/>
</dbReference>
<dbReference type="RefSeq" id="WP_121246850.1">
    <property type="nucleotide sequence ID" value="NZ_RBIL01000001.1"/>
</dbReference>
<protein>
    <recommendedName>
        <fullName evidence="2">YCII-related domain-containing protein</fullName>
    </recommendedName>
</protein>
<dbReference type="PANTHER" id="PTHR35174:SF3">
    <property type="entry name" value="BLL7171 PROTEIN"/>
    <property type="match status" value="1"/>
</dbReference>
<comment type="similarity">
    <text evidence="1">Belongs to the YciI family.</text>
</comment>
<evidence type="ECO:0000256" key="1">
    <source>
        <dbReference type="ARBA" id="ARBA00007689"/>
    </source>
</evidence>
<dbReference type="InterPro" id="IPR011008">
    <property type="entry name" value="Dimeric_a/b-barrel"/>
</dbReference>
<dbReference type="SUPFAM" id="SSF54909">
    <property type="entry name" value="Dimeric alpha+beta barrel"/>
    <property type="match status" value="1"/>
</dbReference>
<dbReference type="AlphaFoldDB" id="A0A660L8X9"/>
<dbReference type="PANTHER" id="PTHR35174">
    <property type="entry name" value="BLL7171 PROTEIN-RELATED"/>
    <property type="match status" value="1"/>
</dbReference>
<feature type="domain" description="YCII-related" evidence="2">
    <location>
        <begin position="2"/>
        <end position="115"/>
    </location>
</feature>
<evidence type="ECO:0000313" key="4">
    <source>
        <dbReference type="Proteomes" id="UP000278962"/>
    </source>
</evidence>
<evidence type="ECO:0000313" key="3">
    <source>
        <dbReference type="EMBL" id="RKQ90363.1"/>
    </source>
</evidence>
<evidence type="ECO:0000259" key="2">
    <source>
        <dbReference type="Pfam" id="PF03795"/>
    </source>
</evidence>
<dbReference type="OrthoDB" id="668782at2"/>
<dbReference type="EMBL" id="RBIL01000001">
    <property type="protein sequence ID" value="RKQ90363.1"/>
    <property type="molecule type" value="Genomic_DNA"/>
</dbReference>
<gene>
    <name evidence="3" type="ORF">C8N24_0164</name>
</gene>
<dbReference type="Gene3D" id="3.30.70.1060">
    <property type="entry name" value="Dimeric alpha+beta barrel"/>
    <property type="match status" value="1"/>
</dbReference>
<reference evidence="3 4" key="1">
    <citation type="submission" date="2018-10" db="EMBL/GenBank/DDBJ databases">
        <title>Genomic Encyclopedia of Archaeal and Bacterial Type Strains, Phase II (KMG-II): from individual species to whole genera.</title>
        <authorList>
            <person name="Goeker M."/>
        </authorList>
    </citation>
    <scope>NUCLEOTIDE SEQUENCE [LARGE SCALE GENOMIC DNA]</scope>
    <source>
        <strain evidence="3 4">DSM 14954</strain>
    </source>
</reference>
<dbReference type="Pfam" id="PF03795">
    <property type="entry name" value="YCII"/>
    <property type="match status" value="1"/>
</dbReference>
<comment type="caution">
    <text evidence="3">The sequence shown here is derived from an EMBL/GenBank/DDBJ whole genome shotgun (WGS) entry which is preliminary data.</text>
</comment>
<dbReference type="Proteomes" id="UP000278962">
    <property type="component" value="Unassembled WGS sequence"/>
</dbReference>
<sequence>MKVLLTFYGEELTGLDSSPEQIAQTFEGWGAFDAATRAAGVLIACEGLETGDMATTIRVGAGDRHVTDGPFMETKEQLGGFALLEVRDLDEAMAWAARTPWNGDGQITEIRPVMDYEQYAARLQGTGLEGATP</sequence>
<organism evidence="3 4">
    <name type="scientific">Solirubrobacter pauli</name>
    <dbReference type="NCBI Taxonomy" id="166793"/>
    <lineage>
        <taxon>Bacteria</taxon>
        <taxon>Bacillati</taxon>
        <taxon>Actinomycetota</taxon>
        <taxon>Thermoleophilia</taxon>
        <taxon>Solirubrobacterales</taxon>
        <taxon>Solirubrobacteraceae</taxon>
        <taxon>Solirubrobacter</taxon>
    </lineage>
</organism>
<name>A0A660L8X9_9ACTN</name>
<accession>A0A660L8X9</accession>
<proteinExistence type="inferred from homology"/>